<feature type="repeat" description="TPR" evidence="9">
    <location>
        <begin position="453"/>
        <end position="486"/>
    </location>
</feature>
<reference evidence="13" key="2">
    <citation type="submission" date="2019-06" db="EMBL/GenBank/DDBJ databases">
        <title>Genomics analysis of Aphanomyces spp. identifies a new class of oomycete effector associated with host adaptation.</title>
        <authorList>
            <person name="Gaulin E."/>
        </authorList>
    </citation>
    <scope>NUCLEOTIDE SEQUENCE</scope>
    <source>
        <strain evidence="13">CBS 578.67</strain>
    </source>
</reference>
<evidence type="ECO:0000313" key="13">
    <source>
        <dbReference type="EMBL" id="KAF0715409.1"/>
    </source>
</evidence>
<feature type="repeat" description="TPR" evidence="9">
    <location>
        <begin position="5"/>
        <end position="38"/>
    </location>
</feature>
<evidence type="ECO:0000256" key="4">
    <source>
        <dbReference type="ARBA" id="ARBA00022803"/>
    </source>
</evidence>
<keyword evidence="10" id="KW-0175">Coiled coil</keyword>
<comment type="subunit">
    <text evidence="6">Monomer. Homodimer. Forms a complex composed of HOP and chaperones HSP70 and HSP90; the interaction is stronger in the absence of ATP. Interacts (via TPR 1, 2, 3, 7, 8 and 9 repeats) with HSP70 (via C-terminus); the interaction is direct and is stronger in the absence of ATP. Interacts (via TPR 4, 5 and 6 repeats) with HSP90 (via C-terminus); the interaction is direct.</text>
</comment>
<dbReference type="Gene3D" id="1.10.260.100">
    <property type="match status" value="2"/>
</dbReference>
<dbReference type="OrthoDB" id="2423701at2759"/>
<evidence type="ECO:0000256" key="8">
    <source>
        <dbReference type="ARBA" id="ARBA00076447"/>
    </source>
</evidence>
<dbReference type="PANTHER" id="PTHR22904:SF523">
    <property type="entry name" value="STRESS-INDUCED-PHOSPHOPROTEIN 1"/>
    <property type="match status" value="1"/>
</dbReference>
<dbReference type="FunFam" id="1.25.40.10:FF:000020">
    <property type="entry name" value="Stress-induced phosphoprotein 1"/>
    <property type="match status" value="1"/>
</dbReference>
<dbReference type="EMBL" id="VJMH01000591">
    <property type="protein sequence ID" value="KAF0715409.1"/>
    <property type="molecule type" value="Genomic_DNA"/>
</dbReference>
<evidence type="ECO:0000313" key="14">
    <source>
        <dbReference type="EMBL" id="VFT80552.1"/>
    </source>
</evidence>
<evidence type="ECO:0000256" key="3">
    <source>
        <dbReference type="ARBA" id="ARBA00022737"/>
    </source>
</evidence>
<dbReference type="SMART" id="SM00727">
    <property type="entry name" value="STI1"/>
    <property type="match status" value="2"/>
</dbReference>
<keyword evidence="15" id="KW-1185">Reference proteome</keyword>
<dbReference type="FunFam" id="1.10.260.100:FF:000004">
    <property type="entry name" value="Putative stress-induced-phosphoprotein 1"/>
    <property type="match status" value="1"/>
</dbReference>
<keyword evidence="4 9" id="KW-0802">TPR repeat</keyword>
<keyword evidence="2" id="KW-0963">Cytoplasm</keyword>
<dbReference type="InterPro" id="IPR019734">
    <property type="entry name" value="TPR_rpt"/>
</dbReference>
<evidence type="ECO:0000256" key="7">
    <source>
        <dbReference type="ARBA" id="ARBA00074766"/>
    </source>
</evidence>
<dbReference type="InterPro" id="IPR006636">
    <property type="entry name" value="STI1_HS-bd"/>
</dbReference>
<feature type="repeat" description="TPR" evidence="9">
    <location>
        <begin position="246"/>
        <end position="279"/>
    </location>
</feature>
<evidence type="ECO:0000256" key="1">
    <source>
        <dbReference type="ARBA" id="ARBA00004496"/>
    </source>
</evidence>
<feature type="domain" description="STI1" evidence="12">
    <location>
        <begin position="516"/>
        <end position="555"/>
    </location>
</feature>
<dbReference type="GO" id="GO:0051879">
    <property type="term" value="F:Hsp90 protein binding"/>
    <property type="evidence" value="ECO:0007669"/>
    <property type="project" value="TreeGrafter"/>
</dbReference>
<keyword evidence="3" id="KW-0677">Repeat</keyword>
<protein>
    <recommendedName>
        <fullName evidence="7">Hsp70-Hsp90 organising protein</fullName>
    </recommendedName>
    <alternativeName>
        <fullName evidence="8">Stress-inducible protein 1</fullName>
    </alternativeName>
</protein>
<accession>A0A485K9J0</accession>
<dbReference type="GO" id="GO:0005737">
    <property type="term" value="C:cytoplasm"/>
    <property type="evidence" value="ECO:0007669"/>
    <property type="project" value="UniProtKB-SubCell"/>
</dbReference>
<dbReference type="PROSITE" id="PS50293">
    <property type="entry name" value="TPR_REGION"/>
    <property type="match status" value="1"/>
</dbReference>
<dbReference type="AlphaFoldDB" id="A0A485K9J0"/>
<evidence type="ECO:0000256" key="5">
    <source>
        <dbReference type="ARBA" id="ARBA00056105"/>
    </source>
</evidence>
<sequence>MSTEAEQWKAKGNAALSAKNNAEAVECYTKAIELDGSNHVYYSNRSAAYLSDGKAELALQDAESCIKVKGDWGKGYARKGAALHSLQQYDEAMTAYEEGLAKEPGNSACVGGLEEVKKAISASTANPMAAAFGPDMFAKLAMNPRTKDFLQDADFVRKLVDVQQNPNKLNDYMSDQRMMTVFAELLGFGGMMRPDEPKDGASPAADFTPREPAAPAAKKEVPEPEVVYEEELTDEEKTKRANAKAADEAKARGNAFYKQKKFPDAIECYTEAMTKDPTNMSYLSNLAAVYLEMKDYAECIAQCKKAVEVGREHRAEYSLIAKAYARIATAYIKQGETEENLTAAIAAYENAQVEHRTKDVENKLKEAQKKLKKAKEVAYLDVEKGLEAKNLGNEYFKNADFPKAVEAYSEAIKRDPTNAVYYANRAAALTKLTSFPDAKADCERALAIDPNYVKAYSRMGAIQFFMKEYHKAMESYQKGLNIDPQNQECKDGLLSVQSKIQMGEADSERAAHGMADPEIQAILRDPVMQNVLNDFQTDPRGAQRHLRDPGVMAKIEKLIAAGVLQTK</sequence>
<dbReference type="Proteomes" id="UP000332933">
    <property type="component" value="Unassembled WGS sequence"/>
</dbReference>
<comment type="function">
    <text evidence="5">Acts as a co-chaperone and mediates the association of the chaperones HSP70 and HSP90 probably facilitating substrate transfer from HSP70 to HSP90. Stimulates HSP70 ATPase activity and, in contrast, inhibits HSP90 ATPase activity.</text>
</comment>
<dbReference type="InterPro" id="IPR011990">
    <property type="entry name" value="TPR-like_helical_dom_sf"/>
</dbReference>
<dbReference type="Pfam" id="PF17830">
    <property type="entry name" value="STI1-HOP_DP"/>
    <property type="match status" value="2"/>
</dbReference>
<dbReference type="Pfam" id="PF00515">
    <property type="entry name" value="TPR_1"/>
    <property type="match status" value="2"/>
</dbReference>
<gene>
    <name evidence="14" type="primary">Aste57867_3386</name>
    <name evidence="13" type="ORF">As57867_003376</name>
    <name evidence="14" type="ORF">ASTE57867_3386</name>
</gene>
<evidence type="ECO:0000256" key="6">
    <source>
        <dbReference type="ARBA" id="ARBA00066016"/>
    </source>
</evidence>
<evidence type="ECO:0000256" key="11">
    <source>
        <dbReference type="SAM" id="MobiDB-lite"/>
    </source>
</evidence>
<comment type="subcellular location">
    <subcellularLocation>
        <location evidence="1">Cytoplasm</location>
    </subcellularLocation>
</comment>
<dbReference type="FunFam" id="1.25.40.10:FF:000010">
    <property type="entry name" value="Stress-induced phosphoprotein 1"/>
    <property type="match status" value="1"/>
</dbReference>
<feature type="coiled-coil region" evidence="10">
    <location>
        <begin position="350"/>
        <end position="377"/>
    </location>
</feature>
<dbReference type="Gene3D" id="1.25.40.10">
    <property type="entry name" value="Tetratricopeptide repeat domain"/>
    <property type="match status" value="3"/>
</dbReference>
<dbReference type="SUPFAM" id="SSF48452">
    <property type="entry name" value="TPR-like"/>
    <property type="match status" value="3"/>
</dbReference>
<proteinExistence type="predicted"/>
<dbReference type="PROSITE" id="PS50005">
    <property type="entry name" value="TPR"/>
    <property type="match status" value="5"/>
</dbReference>
<dbReference type="EMBL" id="CAADRA010000591">
    <property type="protein sequence ID" value="VFT80552.1"/>
    <property type="molecule type" value="Genomic_DNA"/>
</dbReference>
<feature type="repeat" description="TPR" evidence="9">
    <location>
        <begin position="73"/>
        <end position="106"/>
    </location>
</feature>
<dbReference type="Pfam" id="PF13414">
    <property type="entry name" value="TPR_11"/>
    <property type="match status" value="1"/>
</dbReference>
<name>A0A485K9J0_9STRA</name>
<feature type="region of interest" description="Disordered" evidence="11">
    <location>
        <begin position="193"/>
        <end position="224"/>
    </location>
</feature>
<feature type="domain" description="STI1" evidence="12">
    <location>
        <begin position="133"/>
        <end position="172"/>
    </location>
</feature>
<dbReference type="PANTHER" id="PTHR22904">
    <property type="entry name" value="TPR REPEAT CONTAINING PROTEIN"/>
    <property type="match status" value="1"/>
</dbReference>
<evidence type="ECO:0000256" key="10">
    <source>
        <dbReference type="SAM" id="Coils"/>
    </source>
</evidence>
<dbReference type="FunFam" id="1.10.260.100:FF:000002">
    <property type="entry name" value="Stress-induced-phosphoprotein 1 (Hsp70/Hsp90-organizing)"/>
    <property type="match status" value="1"/>
</dbReference>
<evidence type="ECO:0000256" key="2">
    <source>
        <dbReference type="ARBA" id="ARBA00022490"/>
    </source>
</evidence>
<evidence type="ECO:0000259" key="12">
    <source>
        <dbReference type="SMART" id="SM00727"/>
    </source>
</evidence>
<evidence type="ECO:0000313" key="15">
    <source>
        <dbReference type="Proteomes" id="UP000332933"/>
    </source>
</evidence>
<organism evidence="14 15">
    <name type="scientific">Aphanomyces stellatus</name>
    <dbReference type="NCBI Taxonomy" id="120398"/>
    <lineage>
        <taxon>Eukaryota</taxon>
        <taxon>Sar</taxon>
        <taxon>Stramenopiles</taxon>
        <taxon>Oomycota</taxon>
        <taxon>Saprolegniomycetes</taxon>
        <taxon>Saprolegniales</taxon>
        <taxon>Verrucalvaceae</taxon>
        <taxon>Aphanomyces</taxon>
    </lineage>
</organism>
<evidence type="ECO:0000256" key="9">
    <source>
        <dbReference type="PROSITE-ProRule" id="PRU00339"/>
    </source>
</evidence>
<dbReference type="InterPro" id="IPR041243">
    <property type="entry name" value="STI1/HOP_DP"/>
</dbReference>
<dbReference type="SMART" id="SM00028">
    <property type="entry name" value="TPR"/>
    <property type="match status" value="9"/>
</dbReference>
<dbReference type="Pfam" id="PF13181">
    <property type="entry name" value="TPR_8"/>
    <property type="match status" value="2"/>
</dbReference>
<feature type="repeat" description="TPR" evidence="9">
    <location>
        <begin position="385"/>
        <end position="418"/>
    </location>
</feature>
<reference evidence="14 15" key="1">
    <citation type="submission" date="2019-03" db="EMBL/GenBank/DDBJ databases">
        <authorList>
            <person name="Gaulin E."/>
            <person name="Dumas B."/>
        </authorList>
    </citation>
    <scope>NUCLEOTIDE SEQUENCE [LARGE SCALE GENOMIC DNA]</scope>
    <source>
        <strain evidence="14">CBS 568.67</strain>
    </source>
</reference>